<accession>Q1GW06</accession>
<reference evidence="2 3" key="1">
    <citation type="journal article" date="2009" name="Proc. Natl. Acad. Sci. U.S.A.">
        <title>The genomic basis of trophic strategy in marine bacteria.</title>
        <authorList>
            <person name="Lauro F.M."/>
            <person name="McDougald D."/>
            <person name="Thomas T."/>
            <person name="Williams T.J."/>
            <person name="Egan S."/>
            <person name="Rice S."/>
            <person name="DeMaere M.Z."/>
            <person name="Ting L."/>
            <person name="Ertan H."/>
            <person name="Johnson J."/>
            <person name="Ferriera S."/>
            <person name="Lapidus A."/>
            <person name="Anderson I."/>
            <person name="Kyrpides N."/>
            <person name="Munk A.C."/>
            <person name="Detter C."/>
            <person name="Han C.S."/>
            <person name="Brown M.V."/>
            <person name="Robb F.T."/>
            <person name="Kjelleberg S."/>
            <person name="Cavicchioli R."/>
        </authorList>
    </citation>
    <scope>NUCLEOTIDE SEQUENCE [LARGE SCALE GENOMIC DNA]</scope>
    <source>
        <strain evidence="3">DSM 13593 / LMG 18877 / RB2256</strain>
    </source>
</reference>
<gene>
    <name evidence="2" type="ordered locus">Sala_0445</name>
</gene>
<dbReference type="eggNOG" id="COG1514">
    <property type="taxonomic scope" value="Bacteria"/>
</dbReference>
<dbReference type="Pfam" id="PF13563">
    <property type="entry name" value="2_5_RNA_ligase2"/>
    <property type="match status" value="1"/>
</dbReference>
<dbReference type="Gene3D" id="3.90.1140.10">
    <property type="entry name" value="Cyclic phosphodiesterase"/>
    <property type="match status" value="1"/>
</dbReference>
<evidence type="ECO:0000313" key="2">
    <source>
        <dbReference type="EMBL" id="ABF52166.1"/>
    </source>
</evidence>
<evidence type="ECO:0000313" key="3">
    <source>
        <dbReference type="Proteomes" id="UP000006578"/>
    </source>
</evidence>
<dbReference type="HOGENOM" id="CLU_075843_1_0_5"/>
<organism evidence="2 3">
    <name type="scientific">Sphingopyxis alaskensis (strain DSM 13593 / LMG 18877 / RB2256)</name>
    <name type="common">Sphingomonas alaskensis</name>
    <dbReference type="NCBI Taxonomy" id="317655"/>
    <lineage>
        <taxon>Bacteria</taxon>
        <taxon>Pseudomonadati</taxon>
        <taxon>Pseudomonadota</taxon>
        <taxon>Alphaproteobacteria</taxon>
        <taxon>Sphingomonadales</taxon>
        <taxon>Sphingomonadaceae</taxon>
        <taxon>Sphingopyxis</taxon>
    </lineage>
</organism>
<dbReference type="STRING" id="317655.Sala_0445"/>
<dbReference type="EMBL" id="CP000356">
    <property type="protein sequence ID" value="ABF52166.1"/>
    <property type="molecule type" value="Genomic_DNA"/>
</dbReference>
<dbReference type="KEGG" id="sal:Sala_0445"/>
<dbReference type="Proteomes" id="UP000006578">
    <property type="component" value="Chromosome"/>
</dbReference>
<proteinExistence type="predicted"/>
<sequence>MGSGNSGTTRPRLADPDDSGPDIPPPVRFPGAAPIIVTASMGAADQRRFDALRAAHFPPERNHLAAHVTLFHQLPPSCLDELARLLRRIAADTPPPAAMLREVYLLGRGVAFRIDSPDLLAIRERIADHFWGMLTAQDRGTPRLHITVQNKATTAAARALLAALAADFRPRSLTIAGLAAYHYRGGPWESAFALSFRGARR</sequence>
<name>Q1GW06_SPHAL</name>
<dbReference type="AlphaFoldDB" id="Q1GW06"/>
<protein>
    <recommendedName>
        <fullName evidence="4">2'-5' RNA ligase family protein</fullName>
    </recommendedName>
</protein>
<evidence type="ECO:0008006" key="4">
    <source>
        <dbReference type="Google" id="ProtNLM"/>
    </source>
</evidence>
<evidence type="ECO:0000256" key="1">
    <source>
        <dbReference type="SAM" id="MobiDB-lite"/>
    </source>
</evidence>
<feature type="region of interest" description="Disordered" evidence="1">
    <location>
        <begin position="1"/>
        <end position="27"/>
    </location>
</feature>
<keyword evidence="3" id="KW-1185">Reference proteome</keyword>